<keyword evidence="3" id="KW-1185">Reference proteome</keyword>
<evidence type="ECO:0000256" key="1">
    <source>
        <dbReference type="SAM" id="Phobius"/>
    </source>
</evidence>
<evidence type="ECO:0000313" key="2">
    <source>
        <dbReference type="EMBL" id="EXG80812.1"/>
    </source>
</evidence>
<keyword evidence="1" id="KW-0472">Membrane</keyword>
<protein>
    <recommendedName>
        <fullName evidence="4">DUF4190 domain-containing protein</fullName>
    </recommendedName>
</protein>
<proteinExistence type="predicted"/>
<keyword evidence="1" id="KW-1133">Transmembrane helix</keyword>
<feature type="transmembrane region" description="Helical" evidence="1">
    <location>
        <begin position="12"/>
        <end position="29"/>
    </location>
</feature>
<reference evidence="2 3" key="1">
    <citation type="submission" date="2013-07" db="EMBL/GenBank/DDBJ databases">
        <authorList>
            <consortium name="DOE Joint Genome Institute"/>
            <person name="Eisen J."/>
            <person name="Huntemann M."/>
            <person name="Han J."/>
            <person name="Chen A."/>
            <person name="Kyrpides N."/>
            <person name="Mavromatis K."/>
            <person name="Markowitz V."/>
            <person name="Palaniappan K."/>
            <person name="Ivanova N."/>
            <person name="Schaumberg A."/>
            <person name="Pati A."/>
            <person name="Liolios K."/>
            <person name="Nordberg H.P."/>
            <person name="Cantor M.N."/>
            <person name="Hua S.X."/>
            <person name="Woyke T."/>
        </authorList>
    </citation>
    <scope>NUCLEOTIDE SEQUENCE [LARGE SCALE GENOMIC DNA]</scope>
    <source>
        <strain evidence="2 3">DSM 44712</strain>
    </source>
</reference>
<name>A0A010ZUE2_9ACTN</name>
<evidence type="ECO:0000313" key="3">
    <source>
        <dbReference type="Proteomes" id="UP000021053"/>
    </source>
</evidence>
<dbReference type="EMBL" id="JFBT01000001">
    <property type="protein sequence ID" value="EXG80812.1"/>
    <property type="molecule type" value="Genomic_DNA"/>
</dbReference>
<feature type="transmembrane region" description="Helical" evidence="1">
    <location>
        <begin position="79"/>
        <end position="102"/>
    </location>
</feature>
<organism evidence="2 3">
    <name type="scientific">Cryptosporangium arvum DSM 44712</name>
    <dbReference type="NCBI Taxonomy" id="927661"/>
    <lineage>
        <taxon>Bacteria</taxon>
        <taxon>Bacillati</taxon>
        <taxon>Actinomycetota</taxon>
        <taxon>Actinomycetes</taxon>
        <taxon>Cryptosporangiales</taxon>
        <taxon>Cryptosporangiaceae</taxon>
        <taxon>Cryptosporangium</taxon>
    </lineage>
</organism>
<sequence>MTEGVVSSPRERLAVVAFVLGLLGFLGGLPYLDMYGIGFAFIQPGLTPGLVLATCSVAAVVLGPIAFRRCERRRRRGSSLALAGLIGGALGLPGLIVAISVLRMADEGGLTADFTSWCW</sequence>
<keyword evidence="1" id="KW-0812">Transmembrane</keyword>
<evidence type="ECO:0008006" key="4">
    <source>
        <dbReference type="Google" id="ProtNLM"/>
    </source>
</evidence>
<feature type="transmembrane region" description="Helical" evidence="1">
    <location>
        <begin position="49"/>
        <end position="67"/>
    </location>
</feature>
<dbReference type="HOGENOM" id="CLU_2057475_0_0_11"/>
<dbReference type="AlphaFoldDB" id="A0A010ZUE2"/>
<dbReference type="Proteomes" id="UP000021053">
    <property type="component" value="Unassembled WGS sequence"/>
</dbReference>
<comment type="caution">
    <text evidence="2">The sequence shown here is derived from an EMBL/GenBank/DDBJ whole genome shotgun (WGS) entry which is preliminary data.</text>
</comment>
<gene>
    <name evidence="2" type="ORF">CryarDRAFT_1907</name>
</gene>
<accession>A0A010ZUE2</accession>